<evidence type="ECO:0000256" key="4">
    <source>
        <dbReference type="ARBA" id="ARBA00022833"/>
    </source>
</evidence>
<protein>
    <submittedName>
        <fullName evidence="6">MBL fold metallo-hydrolase</fullName>
    </submittedName>
</protein>
<comment type="caution">
    <text evidence="6">The sequence shown here is derived from an EMBL/GenBank/DDBJ whole genome shotgun (WGS) entry which is preliminary data.</text>
</comment>
<dbReference type="PANTHER" id="PTHR42978">
    <property type="entry name" value="QUORUM-QUENCHING LACTONASE YTNP-RELATED-RELATED"/>
    <property type="match status" value="1"/>
</dbReference>
<dbReference type="SUPFAM" id="SSF56281">
    <property type="entry name" value="Metallo-hydrolase/oxidoreductase"/>
    <property type="match status" value="1"/>
</dbReference>
<dbReference type="Gene3D" id="3.60.15.10">
    <property type="entry name" value="Ribonuclease Z/Hydroxyacylglutathione hydrolase-like"/>
    <property type="match status" value="1"/>
</dbReference>
<evidence type="ECO:0000313" key="6">
    <source>
        <dbReference type="EMBL" id="HHS52913.1"/>
    </source>
</evidence>
<dbReference type="GO" id="GO:0016787">
    <property type="term" value="F:hydrolase activity"/>
    <property type="evidence" value="ECO:0007669"/>
    <property type="project" value="UniProtKB-KW"/>
</dbReference>
<evidence type="ECO:0000256" key="1">
    <source>
        <dbReference type="ARBA" id="ARBA00007749"/>
    </source>
</evidence>
<dbReference type="InterPro" id="IPR036866">
    <property type="entry name" value="RibonucZ/Hydroxyglut_hydro"/>
</dbReference>
<dbReference type="Pfam" id="PF00753">
    <property type="entry name" value="Lactamase_B"/>
    <property type="match status" value="1"/>
</dbReference>
<accession>A0A7C6AAK0</accession>
<organism evidence="6">
    <name type="scientific">candidate division WOR-3 bacterium</name>
    <dbReference type="NCBI Taxonomy" id="2052148"/>
    <lineage>
        <taxon>Bacteria</taxon>
        <taxon>Bacteria division WOR-3</taxon>
    </lineage>
</organism>
<gene>
    <name evidence="6" type="ORF">ENW73_08690</name>
</gene>
<dbReference type="SMART" id="SM00849">
    <property type="entry name" value="Lactamase_B"/>
    <property type="match status" value="1"/>
</dbReference>
<keyword evidence="2" id="KW-0479">Metal-binding</keyword>
<reference evidence="6" key="1">
    <citation type="journal article" date="2020" name="mSystems">
        <title>Genome- and Community-Level Interaction Insights into Carbon Utilization and Element Cycling Functions of Hydrothermarchaeota in Hydrothermal Sediment.</title>
        <authorList>
            <person name="Zhou Z."/>
            <person name="Liu Y."/>
            <person name="Xu W."/>
            <person name="Pan J."/>
            <person name="Luo Z.H."/>
            <person name="Li M."/>
        </authorList>
    </citation>
    <scope>NUCLEOTIDE SEQUENCE [LARGE SCALE GENOMIC DNA]</scope>
    <source>
        <strain evidence="6">SpSt-876</strain>
    </source>
</reference>
<evidence type="ECO:0000256" key="2">
    <source>
        <dbReference type="ARBA" id="ARBA00022723"/>
    </source>
</evidence>
<comment type="similarity">
    <text evidence="1">Belongs to the metallo-beta-lactamase superfamily.</text>
</comment>
<dbReference type="GO" id="GO:0046872">
    <property type="term" value="F:metal ion binding"/>
    <property type="evidence" value="ECO:0007669"/>
    <property type="project" value="UniProtKB-KW"/>
</dbReference>
<dbReference type="CDD" id="cd16281">
    <property type="entry name" value="metallo-hydrolase-like_MBL-fold"/>
    <property type="match status" value="1"/>
</dbReference>
<proteinExistence type="inferred from homology"/>
<keyword evidence="3 6" id="KW-0378">Hydrolase</keyword>
<dbReference type="AlphaFoldDB" id="A0A7C6AAK0"/>
<evidence type="ECO:0000256" key="3">
    <source>
        <dbReference type="ARBA" id="ARBA00022801"/>
    </source>
</evidence>
<dbReference type="EMBL" id="DTLI01000207">
    <property type="protein sequence ID" value="HHS52913.1"/>
    <property type="molecule type" value="Genomic_DNA"/>
</dbReference>
<sequence>MQFGNFEIYPIYDGFFALDGGAMFGVVPKVFWEKTNPPDNRNRITLALRTMLIKTPKELVLIDTGIGDKFQEKFKDIYRIDKSYTIENSLQAVGVKPDEINIVINTHLHFDHCGGNTRVDNQGEVVPKFANATYYIQEAEWKQAVNPDVRSKASYLLENFAPLEKFGNLKLIDGDQEIIQGVFVIKTAGHTKGHQIVLIKSEAKTCVYWGDLIPTVSHLNVPYVMGYDLFPLTTMEWKERLLAKALEEKWLLFFEHDPKHSFGYLKAKQDRWEFVPVPENN</sequence>
<dbReference type="InterPro" id="IPR051013">
    <property type="entry name" value="MBL_superfamily_lactonases"/>
</dbReference>
<feature type="domain" description="Metallo-beta-lactamase" evidence="5">
    <location>
        <begin position="47"/>
        <end position="256"/>
    </location>
</feature>
<evidence type="ECO:0000259" key="5">
    <source>
        <dbReference type="SMART" id="SM00849"/>
    </source>
</evidence>
<keyword evidence="4" id="KW-0862">Zinc</keyword>
<dbReference type="InterPro" id="IPR001279">
    <property type="entry name" value="Metallo-B-lactamas"/>
</dbReference>
<dbReference type="PANTHER" id="PTHR42978:SF6">
    <property type="entry name" value="QUORUM-QUENCHING LACTONASE YTNP-RELATED"/>
    <property type="match status" value="1"/>
</dbReference>
<name>A0A7C6AAK0_UNCW3</name>